<keyword evidence="6" id="KW-0804">Transcription</keyword>
<dbReference type="GO" id="GO:0031490">
    <property type="term" value="F:chromatin DNA binding"/>
    <property type="evidence" value="ECO:0007669"/>
    <property type="project" value="TreeGrafter"/>
</dbReference>
<dbReference type="Proteomes" id="UP000247702">
    <property type="component" value="Unassembled WGS sequence"/>
</dbReference>
<keyword evidence="3" id="KW-0863">Zinc-finger</keyword>
<name>A0A2Z6RYT9_9GLOM</name>
<dbReference type="STRING" id="94130.A0A2Z6RYT9"/>
<accession>A0A2Z6RYT9</accession>
<evidence type="ECO:0000259" key="7">
    <source>
        <dbReference type="Pfam" id="PF09733"/>
    </source>
</evidence>
<feature type="domain" description="Polycomb protein VEFS-Box" evidence="7">
    <location>
        <begin position="454"/>
        <end position="567"/>
    </location>
</feature>
<dbReference type="InterPro" id="IPR019135">
    <property type="entry name" value="Polycomb_protein_VEFS-Box"/>
</dbReference>
<organism evidence="8 9">
    <name type="scientific">Rhizophagus clarus</name>
    <dbReference type="NCBI Taxonomy" id="94130"/>
    <lineage>
        <taxon>Eukaryota</taxon>
        <taxon>Fungi</taxon>
        <taxon>Fungi incertae sedis</taxon>
        <taxon>Mucoromycota</taxon>
        <taxon>Glomeromycotina</taxon>
        <taxon>Glomeromycetes</taxon>
        <taxon>Glomerales</taxon>
        <taxon>Glomeraceae</taxon>
        <taxon>Rhizophagus</taxon>
    </lineage>
</organism>
<proteinExistence type="inferred from homology"/>
<evidence type="ECO:0000256" key="6">
    <source>
        <dbReference type="ARBA" id="ARBA00023163"/>
    </source>
</evidence>
<evidence type="ECO:0000313" key="9">
    <source>
        <dbReference type="Proteomes" id="UP000247702"/>
    </source>
</evidence>
<dbReference type="GO" id="GO:0008270">
    <property type="term" value="F:zinc ion binding"/>
    <property type="evidence" value="ECO:0007669"/>
    <property type="project" value="UniProtKB-KW"/>
</dbReference>
<evidence type="ECO:0000256" key="3">
    <source>
        <dbReference type="ARBA" id="ARBA00022771"/>
    </source>
</evidence>
<comment type="similarity">
    <text evidence="1">Belongs to the VEFS (VRN2-EMF2-FIS2-SU(Z)12) family.</text>
</comment>
<gene>
    <name evidence="8" type="ORF">RclHR1_00790026</name>
</gene>
<reference evidence="8 9" key="1">
    <citation type="submission" date="2017-11" db="EMBL/GenBank/DDBJ databases">
        <title>The genome of Rhizophagus clarus HR1 reveals common genetic basis of auxotrophy among arbuscular mycorrhizal fungi.</title>
        <authorList>
            <person name="Kobayashi Y."/>
        </authorList>
    </citation>
    <scope>NUCLEOTIDE SEQUENCE [LARGE SCALE GENOMIC DNA]</scope>
    <source>
        <strain evidence="8 9">HR1</strain>
    </source>
</reference>
<evidence type="ECO:0000256" key="4">
    <source>
        <dbReference type="ARBA" id="ARBA00022833"/>
    </source>
</evidence>
<keyword evidence="5" id="KW-0805">Transcription regulation</keyword>
<dbReference type="AlphaFoldDB" id="A0A2Z6RYT9"/>
<evidence type="ECO:0000256" key="1">
    <source>
        <dbReference type="ARBA" id="ARBA00007416"/>
    </source>
</evidence>
<keyword evidence="4" id="KW-0862">Zinc</keyword>
<dbReference type="GO" id="GO:0005634">
    <property type="term" value="C:nucleus"/>
    <property type="evidence" value="ECO:0007669"/>
    <property type="project" value="UniProtKB-ARBA"/>
</dbReference>
<dbReference type="PANTHER" id="PTHR22597:SF0">
    <property type="entry name" value="POLYCOMB PROTEIN SUZ12"/>
    <property type="match status" value="1"/>
</dbReference>
<comment type="caution">
    <text evidence="8">The sequence shown here is derived from an EMBL/GenBank/DDBJ whole genome shotgun (WGS) entry which is preliminary data.</text>
</comment>
<dbReference type="EMBL" id="BEXD01004192">
    <property type="protein sequence ID" value="GBC08076.1"/>
    <property type="molecule type" value="Genomic_DNA"/>
</dbReference>
<evidence type="ECO:0000256" key="2">
    <source>
        <dbReference type="ARBA" id="ARBA00022723"/>
    </source>
</evidence>
<evidence type="ECO:0000256" key="5">
    <source>
        <dbReference type="ARBA" id="ARBA00023015"/>
    </source>
</evidence>
<sequence>MDKHVSQLCWREIVKYSNADYLGNSRFCFLGIGTLVLQVMVNRAIKSIVDQNRVSSLFRETFTGPSCLYHWLNSYRPRNYLRRNLSYIQKSRRKAIKNSRPKQREQRLTLEDLCRRRRQEEETISTSRIHRTLELTFEGLVAYASHPPGNRSRINVECEITVFEVKKSQGNIAKKRKLNNGKFESSDFQLTHRSTIPLVLDENGCSMGNSLTIEPYTTNINSDASQDVILGFRLYALNSQSWPPVGADSVRTLINGEKRKLHLIPKLVDCSDGRRILCVQMGVIENGNFCKDSRYELDLNFAREQCSIIESNWKMRFTVNWKHKVNLPLKPMMPRPHIPVTPPNDDPLVTYVYRVADCELHQAMKGFRCPWCTNLTFRDSTCLMFHLRNNHMQLKFSTKNGKQPPSDRIIVVSSNDDLSELDFFDIDKREGTWNPKPFVYPIRQYTTPPVALSSLPSQAFYNSQTFMPYHVDDDVDDSEDDVCTHWVQQFNDETLDEISDINDKEKLMMKMWNRFIEPQKGLADRNLPEVCFQFSKTRADQIISLDLRNEFAFHLLNILEFQLIDSQCVAKCLGYVDKVKNNKKN</sequence>
<dbReference type="Pfam" id="PF09733">
    <property type="entry name" value="VEFS-Box"/>
    <property type="match status" value="1"/>
</dbReference>
<dbReference type="CDD" id="cd21553">
    <property type="entry name" value="VEFS-box_EMF2-like"/>
    <property type="match status" value="1"/>
</dbReference>
<keyword evidence="2" id="KW-0479">Metal-binding</keyword>
<dbReference type="PANTHER" id="PTHR22597">
    <property type="entry name" value="POLYCOMB GROUP PROTEIN"/>
    <property type="match status" value="1"/>
</dbReference>
<evidence type="ECO:0000313" key="8">
    <source>
        <dbReference type="EMBL" id="GBC08076.1"/>
    </source>
</evidence>
<keyword evidence="9" id="KW-1185">Reference proteome</keyword>
<protein>
    <recommendedName>
        <fullName evidence="7">Polycomb protein VEFS-Box domain-containing protein</fullName>
    </recommendedName>
</protein>